<dbReference type="EMBL" id="JARJCW010000020">
    <property type="protein sequence ID" value="KAJ7213846.1"/>
    <property type="molecule type" value="Genomic_DNA"/>
</dbReference>
<sequence length="501" mass="54960">MAQEGLSSILFEVASNKPKACVNCRRRKIKCDAVRPKCGQCSRSMGFQDCEFVDEGPTRTQMLEEQIAILGGRIEELEKPRELRSTFKLHNPYSSDRRSTSLPALSPGGSSGHLSLSQSELSFSPSATGAPSFSEGIPRVELNALVSNFLDHCSQFGFFLHVHNFREAVAERSGQRPTPALLDAVHLWAVHLAGPDFATHEAYYLSHALRSTVAALSGTHPNTVLHSIQAEVLLTHYFLRNTRFLEGKYHLSAAISLVLSSGLHRIRSADAAFARSGPLGPPFHALAPPRDAVEEMERVRGFWTVLTMNNCWTTADGSPSNISYTMPDARIDTPWPGDIDAPHNQFQELPELSIGTVTTFLANLPDSGNSMAALHAKAAILFEQASRLASQYRPNMTNDQLNQFYASFNSMDVLIEGFRSTLPAVQIPGHWHGHGARETLLVHALACVAAIQLHNPFVVDTASSRERALDAARAVVADLTHVPVSDFGFLDPIMGVRWRHA</sequence>
<accession>A0AAD6YDP8</accession>
<dbReference type="GO" id="GO:0008270">
    <property type="term" value="F:zinc ion binding"/>
    <property type="evidence" value="ECO:0007669"/>
    <property type="project" value="InterPro"/>
</dbReference>
<evidence type="ECO:0000256" key="2">
    <source>
        <dbReference type="ARBA" id="ARBA00022723"/>
    </source>
</evidence>
<dbReference type="CDD" id="cd12148">
    <property type="entry name" value="fungal_TF_MHR"/>
    <property type="match status" value="1"/>
</dbReference>
<comment type="subcellular location">
    <subcellularLocation>
        <location evidence="1">Nucleus</location>
    </subcellularLocation>
</comment>
<dbReference type="SMART" id="SM00066">
    <property type="entry name" value="GAL4"/>
    <property type="match status" value="1"/>
</dbReference>
<protein>
    <submittedName>
        <fullName evidence="8">Zn(2)-Cys(6) binuclear cluster domain-containing protein</fullName>
    </submittedName>
</protein>
<dbReference type="InterPro" id="IPR036864">
    <property type="entry name" value="Zn2-C6_fun-type_DNA-bd_sf"/>
</dbReference>
<keyword evidence="9" id="KW-1185">Reference proteome</keyword>
<proteinExistence type="predicted"/>
<feature type="region of interest" description="Disordered" evidence="6">
    <location>
        <begin position="88"/>
        <end position="117"/>
    </location>
</feature>
<evidence type="ECO:0000256" key="5">
    <source>
        <dbReference type="ARBA" id="ARBA00023242"/>
    </source>
</evidence>
<dbReference type="SUPFAM" id="SSF57701">
    <property type="entry name" value="Zn2/Cys6 DNA-binding domain"/>
    <property type="match status" value="1"/>
</dbReference>
<dbReference type="PANTHER" id="PTHR47338:SF29">
    <property type="entry name" value="ZN(2)-C6 FUNGAL-TYPE DOMAIN-CONTAINING PROTEIN"/>
    <property type="match status" value="1"/>
</dbReference>
<keyword evidence="4" id="KW-0804">Transcription</keyword>
<dbReference type="CDD" id="cd00067">
    <property type="entry name" value="GAL4"/>
    <property type="match status" value="1"/>
</dbReference>
<evidence type="ECO:0000259" key="7">
    <source>
        <dbReference type="PROSITE" id="PS50048"/>
    </source>
</evidence>
<feature type="compositionally biased region" description="Low complexity" evidence="6">
    <location>
        <begin position="100"/>
        <end position="117"/>
    </location>
</feature>
<evidence type="ECO:0000256" key="3">
    <source>
        <dbReference type="ARBA" id="ARBA00023015"/>
    </source>
</evidence>
<keyword evidence="3" id="KW-0805">Transcription regulation</keyword>
<dbReference type="Gene3D" id="4.10.240.10">
    <property type="entry name" value="Zn(2)-C6 fungal-type DNA-binding domain"/>
    <property type="match status" value="1"/>
</dbReference>
<evidence type="ECO:0000313" key="9">
    <source>
        <dbReference type="Proteomes" id="UP001219525"/>
    </source>
</evidence>
<dbReference type="Proteomes" id="UP001219525">
    <property type="component" value="Unassembled WGS sequence"/>
</dbReference>
<dbReference type="PANTHER" id="PTHR47338">
    <property type="entry name" value="ZN(II)2CYS6 TRANSCRIPTION FACTOR (EUROFUNG)-RELATED"/>
    <property type="match status" value="1"/>
</dbReference>
<dbReference type="AlphaFoldDB" id="A0AAD6YDP8"/>
<gene>
    <name evidence="8" type="ORF">GGX14DRAFT_444249</name>
</gene>
<reference evidence="8" key="1">
    <citation type="submission" date="2023-03" db="EMBL/GenBank/DDBJ databases">
        <title>Massive genome expansion in bonnet fungi (Mycena s.s.) driven by repeated elements and novel gene families across ecological guilds.</title>
        <authorList>
            <consortium name="Lawrence Berkeley National Laboratory"/>
            <person name="Harder C.B."/>
            <person name="Miyauchi S."/>
            <person name="Viragh M."/>
            <person name="Kuo A."/>
            <person name="Thoen E."/>
            <person name="Andreopoulos B."/>
            <person name="Lu D."/>
            <person name="Skrede I."/>
            <person name="Drula E."/>
            <person name="Henrissat B."/>
            <person name="Morin E."/>
            <person name="Kohler A."/>
            <person name="Barry K."/>
            <person name="LaButti K."/>
            <person name="Morin E."/>
            <person name="Salamov A."/>
            <person name="Lipzen A."/>
            <person name="Mereny Z."/>
            <person name="Hegedus B."/>
            <person name="Baldrian P."/>
            <person name="Stursova M."/>
            <person name="Weitz H."/>
            <person name="Taylor A."/>
            <person name="Grigoriev I.V."/>
            <person name="Nagy L.G."/>
            <person name="Martin F."/>
            <person name="Kauserud H."/>
        </authorList>
    </citation>
    <scope>NUCLEOTIDE SEQUENCE</scope>
    <source>
        <strain evidence="8">9144</strain>
    </source>
</reference>
<dbReference type="Pfam" id="PF00172">
    <property type="entry name" value="Zn_clus"/>
    <property type="match status" value="1"/>
</dbReference>
<dbReference type="PROSITE" id="PS00463">
    <property type="entry name" value="ZN2_CY6_FUNGAL_1"/>
    <property type="match status" value="1"/>
</dbReference>
<dbReference type="GO" id="GO:0005634">
    <property type="term" value="C:nucleus"/>
    <property type="evidence" value="ECO:0007669"/>
    <property type="project" value="UniProtKB-SubCell"/>
</dbReference>
<evidence type="ECO:0000313" key="8">
    <source>
        <dbReference type="EMBL" id="KAJ7213846.1"/>
    </source>
</evidence>
<evidence type="ECO:0000256" key="4">
    <source>
        <dbReference type="ARBA" id="ARBA00023163"/>
    </source>
</evidence>
<dbReference type="InterPro" id="IPR050815">
    <property type="entry name" value="TF_fung"/>
</dbReference>
<dbReference type="Pfam" id="PF04082">
    <property type="entry name" value="Fungal_trans"/>
    <property type="match status" value="1"/>
</dbReference>
<feature type="domain" description="Zn(2)-C6 fungal-type" evidence="7">
    <location>
        <begin position="20"/>
        <end position="52"/>
    </location>
</feature>
<dbReference type="GO" id="GO:0003677">
    <property type="term" value="F:DNA binding"/>
    <property type="evidence" value="ECO:0007669"/>
    <property type="project" value="InterPro"/>
</dbReference>
<keyword evidence="5" id="KW-0539">Nucleus</keyword>
<name>A0AAD6YDP8_9AGAR</name>
<dbReference type="InterPro" id="IPR001138">
    <property type="entry name" value="Zn2Cys6_DnaBD"/>
</dbReference>
<keyword evidence="2" id="KW-0479">Metal-binding</keyword>
<evidence type="ECO:0000256" key="6">
    <source>
        <dbReference type="SAM" id="MobiDB-lite"/>
    </source>
</evidence>
<organism evidence="8 9">
    <name type="scientific">Mycena pura</name>
    <dbReference type="NCBI Taxonomy" id="153505"/>
    <lineage>
        <taxon>Eukaryota</taxon>
        <taxon>Fungi</taxon>
        <taxon>Dikarya</taxon>
        <taxon>Basidiomycota</taxon>
        <taxon>Agaricomycotina</taxon>
        <taxon>Agaricomycetes</taxon>
        <taxon>Agaricomycetidae</taxon>
        <taxon>Agaricales</taxon>
        <taxon>Marasmiineae</taxon>
        <taxon>Mycenaceae</taxon>
        <taxon>Mycena</taxon>
    </lineage>
</organism>
<evidence type="ECO:0000256" key="1">
    <source>
        <dbReference type="ARBA" id="ARBA00004123"/>
    </source>
</evidence>
<comment type="caution">
    <text evidence="8">The sequence shown here is derived from an EMBL/GenBank/DDBJ whole genome shotgun (WGS) entry which is preliminary data.</text>
</comment>
<dbReference type="InterPro" id="IPR007219">
    <property type="entry name" value="XnlR_reg_dom"/>
</dbReference>
<dbReference type="GO" id="GO:0000981">
    <property type="term" value="F:DNA-binding transcription factor activity, RNA polymerase II-specific"/>
    <property type="evidence" value="ECO:0007669"/>
    <property type="project" value="InterPro"/>
</dbReference>
<dbReference type="PROSITE" id="PS50048">
    <property type="entry name" value="ZN2_CY6_FUNGAL_2"/>
    <property type="match status" value="1"/>
</dbReference>
<dbReference type="GO" id="GO:0006351">
    <property type="term" value="P:DNA-templated transcription"/>
    <property type="evidence" value="ECO:0007669"/>
    <property type="project" value="InterPro"/>
</dbReference>